<dbReference type="EMBL" id="CAJVPW010001104">
    <property type="protein sequence ID" value="CAG8475425.1"/>
    <property type="molecule type" value="Genomic_DNA"/>
</dbReference>
<gene>
    <name evidence="1" type="ORF">SPELUC_LOCUS1884</name>
</gene>
<reference evidence="1" key="1">
    <citation type="submission" date="2021-06" db="EMBL/GenBank/DDBJ databases">
        <authorList>
            <person name="Kallberg Y."/>
            <person name="Tangrot J."/>
            <person name="Rosling A."/>
        </authorList>
    </citation>
    <scope>NUCLEOTIDE SEQUENCE</scope>
    <source>
        <strain evidence="1">28 12/20/2015</strain>
    </source>
</reference>
<name>A0ACA9KK97_9GLOM</name>
<organism evidence="1 2">
    <name type="scientific">Cetraspora pellucida</name>
    <dbReference type="NCBI Taxonomy" id="1433469"/>
    <lineage>
        <taxon>Eukaryota</taxon>
        <taxon>Fungi</taxon>
        <taxon>Fungi incertae sedis</taxon>
        <taxon>Mucoromycota</taxon>
        <taxon>Glomeromycotina</taxon>
        <taxon>Glomeromycetes</taxon>
        <taxon>Diversisporales</taxon>
        <taxon>Gigasporaceae</taxon>
        <taxon>Cetraspora</taxon>
    </lineage>
</organism>
<keyword evidence="2" id="KW-1185">Reference proteome</keyword>
<evidence type="ECO:0000313" key="2">
    <source>
        <dbReference type="Proteomes" id="UP000789366"/>
    </source>
</evidence>
<comment type="caution">
    <text evidence="1">The sequence shown here is derived from an EMBL/GenBank/DDBJ whole genome shotgun (WGS) entry which is preliminary data.</text>
</comment>
<proteinExistence type="predicted"/>
<dbReference type="Proteomes" id="UP000789366">
    <property type="component" value="Unassembled WGS sequence"/>
</dbReference>
<protein>
    <submittedName>
        <fullName evidence="1">7636_t:CDS:1</fullName>
    </submittedName>
</protein>
<sequence length="270" mass="31012">MSLQVISQLYVGLKHRGQRVLLLLDNCSSHDVSGVTFRFTDILFLPPNTTSRIQPMDAGIIINFKRNYRRFHVRWMLQRVEDGQRAEELKMNVLQAIHFIIQGWDEVKANAIQNCWYHTRIIAADNNSDLSPLEDFHQTTDPVLNEISDALEALNFPDSMNVEEFLAISEENVVYEVFSDDQVITELVETFRMNDPADADLEDADDSLEVPLVSANMAIVSLKTVLTFLLQQDDAETYINLVGRIEKFIKKMKVVHMRQSKIDQFFMGGN</sequence>
<accession>A0ACA9KK97</accession>
<evidence type="ECO:0000313" key="1">
    <source>
        <dbReference type="EMBL" id="CAG8475425.1"/>
    </source>
</evidence>